<dbReference type="RefSeq" id="WP_344951370.1">
    <property type="nucleotide sequence ID" value="NZ_BAABDC010000011.1"/>
</dbReference>
<evidence type="ECO:0000256" key="1">
    <source>
        <dbReference type="SAM" id="Phobius"/>
    </source>
</evidence>
<comment type="caution">
    <text evidence="2">The sequence shown here is derived from an EMBL/GenBank/DDBJ whole genome shotgun (WGS) entry which is preliminary data.</text>
</comment>
<organism evidence="2 3">
    <name type="scientific">Terrabacter ginsenosidimutans</name>
    <dbReference type="NCBI Taxonomy" id="490575"/>
    <lineage>
        <taxon>Bacteria</taxon>
        <taxon>Bacillati</taxon>
        <taxon>Actinomycetota</taxon>
        <taxon>Actinomycetes</taxon>
        <taxon>Micrococcales</taxon>
        <taxon>Intrasporangiaceae</taxon>
        <taxon>Terrabacter</taxon>
    </lineage>
</organism>
<sequence>MHNYLPFLSNVLLLVGAGIQFVLAAVESAKREKENCASASNRRSIRRIASREGWYRNGWVVLLVGTGVGAWSTWPW</sequence>
<gene>
    <name evidence="2" type="ORF">GCM10022399_41270</name>
</gene>
<feature type="transmembrane region" description="Helical" evidence="1">
    <location>
        <begin position="54"/>
        <end position="74"/>
    </location>
</feature>
<evidence type="ECO:0000313" key="3">
    <source>
        <dbReference type="Proteomes" id="UP001501468"/>
    </source>
</evidence>
<protein>
    <submittedName>
        <fullName evidence="2">Uncharacterized protein</fullName>
    </submittedName>
</protein>
<keyword evidence="3" id="KW-1185">Reference proteome</keyword>
<evidence type="ECO:0000313" key="2">
    <source>
        <dbReference type="EMBL" id="GAA3720618.1"/>
    </source>
</evidence>
<proteinExistence type="predicted"/>
<accession>A0ABP7EKZ1</accession>
<keyword evidence="1" id="KW-0472">Membrane</keyword>
<keyword evidence="1" id="KW-0812">Transmembrane</keyword>
<dbReference type="EMBL" id="BAABDC010000011">
    <property type="protein sequence ID" value="GAA3720618.1"/>
    <property type="molecule type" value="Genomic_DNA"/>
</dbReference>
<name>A0ABP7EKZ1_9MICO</name>
<keyword evidence="1" id="KW-1133">Transmembrane helix</keyword>
<feature type="transmembrane region" description="Helical" evidence="1">
    <location>
        <begin position="6"/>
        <end position="26"/>
    </location>
</feature>
<dbReference type="Proteomes" id="UP001501468">
    <property type="component" value="Unassembled WGS sequence"/>
</dbReference>
<reference evidence="3" key="1">
    <citation type="journal article" date="2019" name="Int. J. Syst. Evol. Microbiol.">
        <title>The Global Catalogue of Microorganisms (GCM) 10K type strain sequencing project: providing services to taxonomists for standard genome sequencing and annotation.</title>
        <authorList>
            <consortium name="The Broad Institute Genomics Platform"/>
            <consortium name="The Broad Institute Genome Sequencing Center for Infectious Disease"/>
            <person name="Wu L."/>
            <person name="Ma J."/>
        </authorList>
    </citation>
    <scope>NUCLEOTIDE SEQUENCE [LARGE SCALE GENOMIC DNA]</scope>
    <source>
        <strain evidence="3">JCM 17125</strain>
    </source>
</reference>